<evidence type="ECO:0000313" key="3">
    <source>
        <dbReference type="Proteomes" id="UP000015103"/>
    </source>
</evidence>
<dbReference type="VEuPathDB" id="VectorBase:RPRC003058"/>
<dbReference type="EnsemblMetazoa" id="RPRC003058-RA">
    <property type="protein sequence ID" value="RPRC003058-PA"/>
    <property type="gene ID" value="RPRC003058"/>
</dbReference>
<dbReference type="VEuPathDB" id="VectorBase:RPRC008759"/>
<dbReference type="EMBL" id="ACPB03012623">
    <property type="status" value="NOT_ANNOTATED_CDS"/>
    <property type="molecule type" value="Genomic_DNA"/>
</dbReference>
<proteinExistence type="predicted"/>
<dbReference type="HOGENOM" id="CLU_3360256_0_0_1"/>
<dbReference type="Proteomes" id="UP000015103">
    <property type="component" value="Unassembled WGS sequence"/>
</dbReference>
<dbReference type="InParanoid" id="T1HG85"/>
<dbReference type="EMBL" id="ACPB03036954">
    <property type="status" value="NOT_ANNOTATED_CDS"/>
    <property type="molecule type" value="Genomic_DNA"/>
</dbReference>
<dbReference type="EnsemblMetazoa" id="RPRC008759-RA">
    <property type="protein sequence ID" value="RPRC008759-PA"/>
    <property type="gene ID" value="RPRC008759"/>
</dbReference>
<reference evidence="2" key="2">
    <citation type="submission" date="2015-05" db="UniProtKB">
        <authorList>
            <consortium name="EnsemblMetazoa"/>
        </authorList>
    </citation>
    <scope>IDENTIFICATION</scope>
</reference>
<keyword evidence="3" id="KW-1185">Reference proteome</keyword>
<evidence type="ECO:0000256" key="1">
    <source>
        <dbReference type="SAM" id="Phobius"/>
    </source>
</evidence>
<reference evidence="3" key="1">
    <citation type="submission" date="2015-04" db="EMBL/GenBank/DDBJ databases">
        <authorList>
            <person name="Wilson R.K."/>
            <person name="Warren W."/>
            <person name="Dotson E."/>
            <person name="Oliveira P.L."/>
        </authorList>
    </citation>
    <scope>NUCLEOTIDE SEQUENCE</scope>
</reference>
<sequence length="36" mass="3865">MGSGFWGSHKTQMIQAIAASFMLLTRITALKAIILG</sequence>
<keyword evidence="1" id="KW-0812">Transmembrane</keyword>
<organism evidence="2 3">
    <name type="scientific">Rhodnius prolixus</name>
    <name type="common">Triatomid bug</name>
    <dbReference type="NCBI Taxonomy" id="13249"/>
    <lineage>
        <taxon>Eukaryota</taxon>
        <taxon>Metazoa</taxon>
        <taxon>Ecdysozoa</taxon>
        <taxon>Arthropoda</taxon>
        <taxon>Hexapoda</taxon>
        <taxon>Insecta</taxon>
        <taxon>Pterygota</taxon>
        <taxon>Neoptera</taxon>
        <taxon>Paraneoptera</taxon>
        <taxon>Hemiptera</taxon>
        <taxon>Heteroptera</taxon>
        <taxon>Panheteroptera</taxon>
        <taxon>Cimicomorpha</taxon>
        <taxon>Reduviidae</taxon>
        <taxon>Triatominae</taxon>
        <taxon>Rhodnius</taxon>
    </lineage>
</organism>
<accession>T1HG85</accession>
<protein>
    <submittedName>
        <fullName evidence="2">Uncharacterized protein</fullName>
    </submittedName>
</protein>
<evidence type="ECO:0000313" key="2">
    <source>
        <dbReference type="EnsemblMetazoa" id="RPRC003058-PA"/>
    </source>
</evidence>
<name>T1HG85_RHOPR</name>
<dbReference type="AlphaFoldDB" id="T1HG85"/>
<feature type="transmembrane region" description="Helical" evidence="1">
    <location>
        <begin position="12"/>
        <end position="34"/>
    </location>
</feature>
<keyword evidence="1" id="KW-0472">Membrane</keyword>
<keyword evidence="1" id="KW-1133">Transmembrane helix</keyword>